<evidence type="ECO:0000256" key="4">
    <source>
        <dbReference type="ARBA" id="ARBA00022651"/>
    </source>
</evidence>
<evidence type="ECO:0000256" key="14">
    <source>
        <dbReference type="SAM" id="SignalP"/>
    </source>
</evidence>
<dbReference type="Gene3D" id="3.20.20.80">
    <property type="entry name" value="Glycosidases"/>
    <property type="match status" value="1"/>
</dbReference>
<evidence type="ECO:0000256" key="1">
    <source>
        <dbReference type="ARBA" id="ARBA00000681"/>
    </source>
</evidence>
<evidence type="ECO:0000256" key="3">
    <source>
        <dbReference type="ARBA" id="ARBA00007495"/>
    </source>
</evidence>
<dbReference type="Pfam" id="PF00395">
    <property type="entry name" value="SLH"/>
    <property type="match status" value="3"/>
</dbReference>
<dbReference type="SUPFAM" id="SSF51445">
    <property type="entry name" value="(Trans)glycosidases"/>
    <property type="match status" value="1"/>
</dbReference>
<feature type="domain" description="GH10" evidence="16">
    <location>
        <begin position="355"/>
        <end position="700"/>
    </location>
</feature>
<dbReference type="InterPro" id="IPR031158">
    <property type="entry name" value="GH10_AS"/>
</dbReference>
<comment type="pathway">
    <text evidence="2">Glycan degradation; xylan degradation.</text>
</comment>
<evidence type="ECO:0000259" key="16">
    <source>
        <dbReference type="PROSITE" id="PS51760"/>
    </source>
</evidence>
<dbReference type="Pfam" id="PF06452">
    <property type="entry name" value="CBM9_1"/>
    <property type="match status" value="1"/>
</dbReference>
<dbReference type="PANTHER" id="PTHR31490:SF90">
    <property type="entry name" value="ENDO-1,4-BETA-XYLANASE A"/>
    <property type="match status" value="1"/>
</dbReference>
<dbReference type="InterPro" id="IPR001119">
    <property type="entry name" value="SLH_dom"/>
</dbReference>
<feature type="domain" description="SLH" evidence="15">
    <location>
        <begin position="1356"/>
        <end position="1415"/>
    </location>
</feature>
<keyword evidence="8 12" id="KW-0119">Carbohydrate metabolism</keyword>
<feature type="active site" description="Nucleophile" evidence="11">
    <location>
        <position position="601"/>
    </location>
</feature>
<keyword evidence="7 12" id="KW-0378">Hydrolase</keyword>
<feature type="compositionally biased region" description="Gly residues" evidence="13">
    <location>
        <begin position="1057"/>
        <end position="1071"/>
    </location>
</feature>
<dbReference type="PROSITE" id="PS51272">
    <property type="entry name" value="SLH"/>
    <property type="match status" value="3"/>
</dbReference>
<dbReference type="PANTHER" id="PTHR31490">
    <property type="entry name" value="GLYCOSYL HYDROLASE"/>
    <property type="match status" value="1"/>
</dbReference>
<comment type="similarity">
    <text evidence="3 12">Belongs to the glycosyl hydrolase 10 (cellulase F) family.</text>
</comment>
<dbReference type="InterPro" id="IPR010502">
    <property type="entry name" value="Carb-bd_dom_fam9"/>
</dbReference>
<feature type="region of interest" description="Disordered" evidence="13">
    <location>
        <begin position="1057"/>
        <end position="1076"/>
    </location>
</feature>
<dbReference type="GO" id="GO:0031176">
    <property type="term" value="F:endo-1,4-beta-xylanase activity"/>
    <property type="evidence" value="ECO:0007669"/>
    <property type="project" value="UniProtKB-EC"/>
</dbReference>
<proteinExistence type="inferred from homology"/>
<protein>
    <recommendedName>
        <fullName evidence="12">Beta-xylanase</fullName>
        <ecNumber evidence="12">3.2.1.8</ecNumber>
    </recommendedName>
</protein>
<evidence type="ECO:0000313" key="17">
    <source>
        <dbReference type="EMBL" id="AIE12545.1"/>
    </source>
</evidence>
<dbReference type="Pfam" id="PF02018">
    <property type="entry name" value="CBM_4_9"/>
    <property type="match status" value="2"/>
</dbReference>
<evidence type="ECO:0000256" key="7">
    <source>
        <dbReference type="ARBA" id="ARBA00022801"/>
    </source>
</evidence>
<dbReference type="InterPro" id="IPR003305">
    <property type="entry name" value="CenC_carb-bd"/>
</dbReference>
<dbReference type="EMBL" id="KF373081">
    <property type="protein sequence ID" value="AIE12545.1"/>
    <property type="molecule type" value="Genomic_DNA"/>
</dbReference>
<dbReference type="Gene3D" id="2.60.120.260">
    <property type="entry name" value="Galactose-binding domain-like"/>
    <property type="match status" value="2"/>
</dbReference>
<feature type="region of interest" description="Disordered" evidence="13">
    <location>
        <begin position="187"/>
        <end position="206"/>
    </location>
</feature>
<dbReference type="InterPro" id="IPR008979">
    <property type="entry name" value="Galactose-bd-like_sf"/>
</dbReference>
<dbReference type="GO" id="GO:0045493">
    <property type="term" value="P:xylan catabolic process"/>
    <property type="evidence" value="ECO:0007669"/>
    <property type="project" value="UniProtKB-UniPathway"/>
</dbReference>
<evidence type="ECO:0000256" key="6">
    <source>
        <dbReference type="ARBA" id="ARBA00022737"/>
    </source>
</evidence>
<dbReference type="EC" id="3.2.1.8" evidence="12"/>
<evidence type="ECO:0000256" key="13">
    <source>
        <dbReference type="SAM" id="MobiDB-lite"/>
    </source>
</evidence>
<dbReference type="CDD" id="cd00005">
    <property type="entry name" value="CBM9_like_1"/>
    <property type="match status" value="1"/>
</dbReference>
<feature type="domain" description="SLH" evidence="15">
    <location>
        <begin position="1418"/>
        <end position="1472"/>
    </location>
</feature>
<dbReference type="Pfam" id="PF00331">
    <property type="entry name" value="Glyco_hydro_10"/>
    <property type="match status" value="1"/>
</dbReference>
<dbReference type="UniPathway" id="UPA00114"/>
<keyword evidence="9 12" id="KW-0326">Glycosidase</keyword>
<evidence type="ECO:0000256" key="2">
    <source>
        <dbReference type="ARBA" id="ARBA00004851"/>
    </source>
</evidence>
<dbReference type="SUPFAM" id="SSF49344">
    <property type="entry name" value="CBD9-like"/>
    <property type="match status" value="2"/>
</dbReference>
<dbReference type="SMART" id="SM00633">
    <property type="entry name" value="Glyco_10"/>
    <property type="match status" value="1"/>
</dbReference>
<feature type="chain" id="PRO_5001706132" description="Beta-xylanase" evidence="14">
    <location>
        <begin position="28"/>
        <end position="1472"/>
    </location>
</feature>
<feature type="signal peptide" evidence="14">
    <location>
        <begin position="1"/>
        <end position="27"/>
    </location>
</feature>
<keyword evidence="4 17" id="KW-0858">Xylan degradation</keyword>
<evidence type="ECO:0000256" key="5">
    <source>
        <dbReference type="ARBA" id="ARBA00022729"/>
    </source>
</evidence>
<keyword evidence="5 14" id="KW-0732">Signal</keyword>
<dbReference type="InterPro" id="IPR001000">
    <property type="entry name" value="GH10_dom"/>
</dbReference>
<dbReference type="Gene3D" id="2.60.40.1190">
    <property type="match status" value="2"/>
</dbReference>
<name>A0A075EEX4_9BACL</name>
<dbReference type="InterPro" id="IPR017853">
    <property type="entry name" value="GH"/>
</dbReference>
<evidence type="ECO:0000256" key="11">
    <source>
        <dbReference type="PROSITE-ProRule" id="PRU10061"/>
    </source>
</evidence>
<dbReference type="PROSITE" id="PS51760">
    <property type="entry name" value="GH10_2"/>
    <property type="match status" value="1"/>
</dbReference>
<sequence>MLKQAVLLLLAAALFIPPGWSPPVAEAAAPQIGDVILAHDFAHDTQGWYKRGESETVTHSASEGRAGTGSILSDVRNATWNGPGFNLGAANLLQKGATYEISAYAKLKEGTQGSETLQFAVKQTGAAQEYVNISPAVEATADDWVKITGQYTYDPQAAVLEVYLQSPSSATAAYYMDDFQVKLVSLPPDNGNGSGGTGPEPSDSVVWDFEDGTPTGWGPRGNETVAVTQEAAKSGSYSLKASDRSADWQGPSRDVKSILQKNKTYTLSAFVKLAAVPDTPSTIRLTMENKAFGAPSASYTTIAQTTTSGTDWIELRGTFSFTNDMETLKLYVETTNASDDFYVDDVKLSPPGAVQKDIPPLREVYKDDFEIGAAVEPQHLVGVHKELLNYHYNSIVAENVMKPESISPREGEYHWTNADQIANFARENNMNLRFHTLLWHQQGAEWMLKDDQGNYLEPTPENKALVLQRLETYLREVVGRYKDVARDWDVVNEVIDESRPDGMRDSYWYRLTGLDYIRTAFRVTREVAGPDAKLYINDYGTHDPKKRDYLFDLVTRLRDEGVPIDGVGHQTHINLTAPSVQQIAELIRKFGEAGFDNQITELDVSVYTNNTDAYPSVPQDLLDKQGYRYKELFETLKRLDEEGKQKGAPGGWISNVTFWGIADDHTWLHDRPKGTGRQDAPFPFDKQYQAKPAYWGMVDPSKLTIMRKSGIAVKGTPTVDGRPDFAWNLVPALKTEKIGALEAEWKTLWDDHHLYASVAVQDGSVSEGDKVELFAVDGEGRKKIEVVRGAAGTRETAGGYVVEAAIPLAGTNEPGRRVYFDIRVTDAGVDDGSEHGKNGAIVSWSDPRSAQDADEQGYGILTFAAAPKSAQAQYGTPDIDGELDGVWSKASELATDVWVEGGSGSAATFRTLWDDQNLYVYAVVSDSLLSDASVNPWEQDSVEIFLDQNNGKTDFYEEDDGQYRIQFNNVRTVGGHANQDNYRSATRIVEGGYIVEAAMALDMISPQNGTVVGFDFQVNNDEDGDGRRDSVAIWSDPSGQSYQNTSRLGVLELIGKPGSGNTGGGNGGTGSPVGAVPPDARVETKDGVTKINVYAANTNGPAKGNIPNEVWRQALQQAAADADGKKRILVELPAMEGATSFEVQLPAQSLTGAESFLLSIDAVLGTMEIPGNMLAGTDIGGSETVSIRISQGSAEGLPASVRGPIGHRPIVALQVLAGGQVIAWHNPGAPVSVSLPYEPTPEELGAPDHLVVWRMEADGNATPLPNSRYDAENGRVRFQTARSGTFAAAFVLKTFDDLAPVPWAKEAVEAMASRGVILETAETTFSPAAAVRRADFLALLVRALELQGTGEDESMFSDVDPADNAYREMKIAKELGIVQGVGHNLFLPDAAITRQDMMALTIRALKAAGKNLEAKGSLDAFSDSASVADYAKAGATALVSSGIVHGINGKIAPHEPLTRAQAAVILYRIWKN</sequence>
<dbReference type="InterPro" id="IPR044846">
    <property type="entry name" value="GH10"/>
</dbReference>
<dbReference type="SUPFAM" id="SSF49785">
    <property type="entry name" value="Galactose-binding domain-like"/>
    <property type="match status" value="2"/>
</dbReference>
<organism evidence="17">
    <name type="scientific">Paenibacillus sp. DG-22</name>
    <dbReference type="NCBI Taxonomy" id="405201"/>
    <lineage>
        <taxon>Bacteria</taxon>
        <taxon>Bacillati</taxon>
        <taxon>Bacillota</taxon>
        <taxon>Bacilli</taxon>
        <taxon>Bacillales</taxon>
        <taxon>Paenibacillaceae</taxon>
        <taxon>Paenibacillus</taxon>
    </lineage>
</organism>
<comment type="catalytic activity">
    <reaction evidence="1 12">
        <text>Endohydrolysis of (1-&gt;4)-beta-D-xylosidic linkages in xylans.</text>
        <dbReference type="EC" id="3.2.1.8"/>
    </reaction>
</comment>
<keyword evidence="6" id="KW-0677">Repeat</keyword>
<evidence type="ECO:0000259" key="15">
    <source>
        <dbReference type="PROSITE" id="PS51272"/>
    </source>
</evidence>
<keyword evidence="10 12" id="KW-0624">Polysaccharide degradation</keyword>
<accession>A0A075EEX4</accession>
<dbReference type="BRENDA" id="3.2.1.8">
    <property type="organism ID" value="6850"/>
</dbReference>
<reference evidence="17" key="1">
    <citation type="submission" date="2013-07" db="EMBL/GenBank/DDBJ databases">
        <authorList>
            <person name="Lee Y.-E."/>
        </authorList>
    </citation>
    <scope>NUCLEOTIDE SEQUENCE</scope>
    <source>
        <strain evidence="17">DG-22</strain>
    </source>
</reference>
<evidence type="ECO:0000256" key="9">
    <source>
        <dbReference type="ARBA" id="ARBA00023295"/>
    </source>
</evidence>
<feature type="domain" description="SLH" evidence="15">
    <location>
        <begin position="1291"/>
        <end position="1354"/>
    </location>
</feature>
<dbReference type="GO" id="GO:0030246">
    <property type="term" value="F:carbohydrate binding"/>
    <property type="evidence" value="ECO:0007669"/>
    <property type="project" value="InterPro"/>
</dbReference>
<evidence type="ECO:0000256" key="8">
    <source>
        <dbReference type="ARBA" id="ARBA00023277"/>
    </source>
</evidence>
<dbReference type="PRINTS" id="PR00134">
    <property type="entry name" value="GLHYDRLASE10"/>
</dbReference>
<evidence type="ECO:0000256" key="10">
    <source>
        <dbReference type="ARBA" id="ARBA00023326"/>
    </source>
</evidence>
<evidence type="ECO:0000256" key="12">
    <source>
        <dbReference type="RuleBase" id="RU361174"/>
    </source>
</evidence>
<dbReference type="PROSITE" id="PS00591">
    <property type="entry name" value="GH10_1"/>
    <property type="match status" value="1"/>
</dbReference>